<proteinExistence type="predicted"/>
<evidence type="ECO:0000313" key="2">
    <source>
        <dbReference type="Proteomes" id="UP001283361"/>
    </source>
</evidence>
<sequence>MKVFLAAVSGVAYVSMAQRNPWVDRLIGCSEPGKASFASSPARFASLGRGLVLETSSNHLASRERGV</sequence>
<reference evidence="1" key="1">
    <citation type="journal article" date="2023" name="G3 (Bethesda)">
        <title>A reference genome for the long-term kleptoplast-retaining sea slug Elysia crispata morphotype clarki.</title>
        <authorList>
            <person name="Eastman K.E."/>
            <person name="Pendleton A.L."/>
            <person name="Shaikh M.A."/>
            <person name="Suttiyut T."/>
            <person name="Ogas R."/>
            <person name="Tomko P."/>
            <person name="Gavelis G."/>
            <person name="Widhalm J.R."/>
            <person name="Wisecaver J.H."/>
        </authorList>
    </citation>
    <scope>NUCLEOTIDE SEQUENCE</scope>
    <source>
        <strain evidence="1">ECLA1</strain>
    </source>
</reference>
<name>A0AAE1CRK4_9GAST</name>
<dbReference type="AlphaFoldDB" id="A0AAE1CRK4"/>
<accession>A0AAE1CRK4</accession>
<dbReference type="Proteomes" id="UP001283361">
    <property type="component" value="Unassembled WGS sequence"/>
</dbReference>
<organism evidence="1 2">
    <name type="scientific">Elysia crispata</name>
    <name type="common">lettuce slug</name>
    <dbReference type="NCBI Taxonomy" id="231223"/>
    <lineage>
        <taxon>Eukaryota</taxon>
        <taxon>Metazoa</taxon>
        <taxon>Spiralia</taxon>
        <taxon>Lophotrochozoa</taxon>
        <taxon>Mollusca</taxon>
        <taxon>Gastropoda</taxon>
        <taxon>Heterobranchia</taxon>
        <taxon>Euthyneura</taxon>
        <taxon>Panpulmonata</taxon>
        <taxon>Sacoglossa</taxon>
        <taxon>Placobranchoidea</taxon>
        <taxon>Plakobranchidae</taxon>
        <taxon>Elysia</taxon>
    </lineage>
</organism>
<gene>
    <name evidence="1" type="ORF">RRG08_022069</name>
</gene>
<evidence type="ECO:0000313" key="1">
    <source>
        <dbReference type="EMBL" id="KAK3729756.1"/>
    </source>
</evidence>
<dbReference type="EMBL" id="JAWDGP010007114">
    <property type="protein sequence ID" value="KAK3729756.1"/>
    <property type="molecule type" value="Genomic_DNA"/>
</dbReference>
<protein>
    <submittedName>
        <fullName evidence="1">Uncharacterized protein</fullName>
    </submittedName>
</protein>
<comment type="caution">
    <text evidence="1">The sequence shown here is derived from an EMBL/GenBank/DDBJ whole genome shotgun (WGS) entry which is preliminary data.</text>
</comment>
<keyword evidence="2" id="KW-1185">Reference proteome</keyword>